<evidence type="ECO:0000313" key="2">
    <source>
        <dbReference type="Proteomes" id="UP001596422"/>
    </source>
</evidence>
<sequence>MLPVVFAPDNVRLLQLDFLSQHTETEFHELSFHGYTEPEKTTPTFEIYESKNRSKSSGHVIIEIEDRATTALVADVSFNDERREVLSAEKNMNFEQILLPDGREPDPSSILVILPPTSSSPASPSQSLTIEDPSNPRNMAIFGTIYWCQLHPDNWRALIAETAFEIRAAFRKKLDVQGNGTTDTGWDIVLAKSWCMFYDASDYSDFAVDEAKFCEWGLRPSSGGNSCEANICGDAQGMEYPLTGCYRQSECFVNKVWDAVEYADHYLDLPNLELAMAQTWGSLQSADNNAVVPSCPDDTVPENVPIVCGLAKAPAAVSGDLAGASVTPGRPYSLWPPTEPTLDACAGPFIWSHETGHNFGAFHTGDFMLAPNNNPSCDQYNTLMTNQTGGPPGTCEVNAFSVDMRNHMVNTCSPANCPRTTPYVDQH</sequence>
<dbReference type="EMBL" id="JBHSWE010000001">
    <property type="protein sequence ID" value="MFC6672068.1"/>
    <property type="molecule type" value="Genomic_DNA"/>
</dbReference>
<dbReference type="SUPFAM" id="SSF55486">
    <property type="entry name" value="Metalloproteases ('zincins'), catalytic domain"/>
    <property type="match status" value="1"/>
</dbReference>
<dbReference type="Proteomes" id="UP001596422">
    <property type="component" value="Unassembled WGS sequence"/>
</dbReference>
<organism evidence="1 2">
    <name type="scientific">Marinobacterium aestuariivivens</name>
    <dbReference type="NCBI Taxonomy" id="1698799"/>
    <lineage>
        <taxon>Bacteria</taxon>
        <taxon>Pseudomonadati</taxon>
        <taxon>Pseudomonadota</taxon>
        <taxon>Gammaproteobacteria</taxon>
        <taxon>Oceanospirillales</taxon>
        <taxon>Oceanospirillaceae</taxon>
        <taxon>Marinobacterium</taxon>
    </lineage>
</organism>
<name>A0ABW2A3R3_9GAMM</name>
<reference evidence="2" key="1">
    <citation type="journal article" date="2019" name="Int. J. Syst. Evol. Microbiol.">
        <title>The Global Catalogue of Microorganisms (GCM) 10K type strain sequencing project: providing services to taxonomists for standard genome sequencing and annotation.</title>
        <authorList>
            <consortium name="The Broad Institute Genomics Platform"/>
            <consortium name="The Broad Institute Genome Sequencing Center for Infectious Disease"/>
            <person name="Wu L."/>
            <person name="Ma J."/>
        </authorList>
    </citation>
    <scope>NUCLEOTIDE SEQUENCE [LARGE SCALE GENOMIC DNA]</scope>
    <source>
        <strain evidence="2">NBRC 111756</strain>
    </source>
</reference>
<protein>
    <submittedName>
        <fullName evidence="1">M12 family metallo-peptidase</fullName>
    </submittedName>
</protein>
<dbReference type="Pfam" id="PF13688">
    <property type="entry name" value="Reprolysin_5"/>
    <property type="match status" value="1"/>
</dbReference>
<accession>A0ABW2A3R3</accession>
<dbReference type="Gene3D" id="3.40.390.10">
    <property type="entry name" value="Collagenase (Catalytic Domain)"/>
    <property type="match status" value="1"/>
</dbReference>
<comment type="caution">
    <text evidence="1">The sequence shown here is derived from an EMBL/GenBank/DDBJ whole genome shotgun (WGS) entry which is preliminary data.</text>
</comment>
<evidence type="ECO:0000313" key="1">
    <source>
        <dbReference type="EMBL" id="MFC6672068.1"/>
    </source>
</evidence>
<dbReference type="InterPro" id="IPR024079">
    <property type="entry name" value="MetalloPept_cat_dom_sf"/>
</dbReference>
<gene>
    <name evidence="1" type="ORF">ACFQDL_19865</name>
</gene>
<proteinExistence type="predicted"/>
<keyword evidence="2" id="KW-1185">Reference proteome</keyword>